<feature type="domain" description="Peptidase S74" evidence="5">
    <location>
        <begin position="915"/>
        <end position="1015"/>
    </location>
</feature>
<feature type="region of interest" description="Disordered" evidence="4">
    <location>
        <begin position="599"/>
        <end position="620"/>
    </location>
</feature>
<dbReference type="GO" id="GO:0098015">
    <property type="term" value="C:virus tail"/>
    <property type="evidence" value="ECO:0007669"/>
    <property type="project" value="UniProtKB-KW"/>
</dbReference>
<dbReference type="PANTHER" id="PTHR45615:SF66">
    <property type="entry name" value="CARD DOMAIN-CONTAINING PROTEIN"/>
    <property type="match status" value="1"/>
</dbReference>
<feature type="compositionally biased region" description="Low complexity" evidence="4">
    <location>
        <begin position="159"/>
        <end position="171"/>
    </location>
</feature>
<feature type="compositionally biased region" description="Low complexity" evidence="4">
    <location>
        <begin position="180"/>
        <end position="191"/>
    </location>
</feature>
<keyword evidence="2" id="KW-1227">Viral tail protein</keyword>
<keyword evidence="7" id="KW-1185">Reference proteome</keyword>
<dbReference type="Proteomes" id="UP000594937">
    <property type="component" value="Segment"/>
</dbReference>
<evidence type="ECO:0000256" key="4">
    <source>
        <dbReference type="SAM" id="MobiDB-lite"/>
    </source>
</evidence>
<organism evidence="6 7">
    <name type="scientific">Salmonella phage vB_SalS_ABTNLsp4</name>
    <dbReference type="NCBI Taxonomy" id="2789811"/>
    <lineage>
        <taxon>Viruses</taxon>
        <taxon>Duplodnaviria</taxon>
        <taxon>Heunggongvirae</taxon>
        <taxon>Uroviricota</taxon>
        <taxon>Caudoviricetes</taxon>
        <taxon>Demerecviridae</taxon>
        <taxon>Markadamsvirinae</taxon>
        <taxon>Tequintavirus</taxon>
        <taxon>Tequintavirus ABTNLsp4</taxon>
    </lineage>
</organism>
<dbReference type="InterPro" id="IPR030392">
    <property type="entry name" value="S74_ICA"/>
</dbReference>
<proteinExistence type="predicted"/>
<accession>A0A7S9SN62</accession>
<sequence>MAVTTKIIVQQILNIDDTKATASKFPRYTVTLGNSISSITASELVSSIEAAAKSAAAAKDSEIAAKTSELNAKNSEQEAAISAGASETSATQSAASAAQSAVSATKSEESAAAAKISETNAKTSEDKAKASETNAKTSETNAKTSETNAKASEDKAKASETNAAASAIAAKASEDKAKASETNAAASASDSRGYRDEAEIFSAQAAASASAAKTSETNAKTSETSAKTSETSAKTSETNAAHSAASASQSVTTIQGLKSDVEQLKIDTQGIKDSAVAETAAIKSDVEQLKTDTQGIKDSAVTETTALKDAAAVSATQAGNSAVEAGQQASNAAGSAQSASTDAGRAEVAAGKAEQVISQALLKDNNLSDLTNIDSARSVLKIDRIDQTEPESRLKSNQDKQYLFVNTNNLNTPGSSAWGVYNIEQGMIPLTIECGGTGARQPDHVRINLDVPSNAEAFLIKNNLSEIADKDSAWKNVRPEGPLPLSGDPVNDYDAATQRWVRNLFNIGTVGPTMNGVMNYGVGDFHLRDSRSYIQPYEVVSDGQLLERELWPELWAYAQMLSPVSDEQWLADPHQRGKYSLGNGSTTFRVPDRNGVQEGSIPSLYGRGDGTGNGSANSGADGQIFDSAAPNIIGTITMHGSQASGAGATNIQSLTGAFRGLELQGSYNELTPTASSIARSYGVASLDASRSNSVYGRSDNEIMGRNFVGVWVIRASGGFVAANTSWSVINSDSTRPNASTRVSSGKVLSQYKIGESLEAQAEFRSDAYIDGMYYAIMSIYNNTKGVTKELAFDDSGLLNSDRYRARYGTMMAWSETGFVKGTFSTEDQAIGANYAFNSLLSGAQSSQGGYKTSCHWGMIHHNATSFAQSVWHIAGDANNAYGVRVGIQPLNSDIYFHKWQPGSEETYTLQKNATSDRRLKHSIENTTVEKALENIKNLNFVTFIYNNDNLQRIRRGVIAQETEVIEPLYVKTRKFYDNSGIEQEQKELDTTPMLLDTMHVVQDLIKRIEDLEEELKQLRANLVQ</sequence>
<evidence type="ECO:0000256" key="2">
    <source>
        <dbReference type="ARBA" id="ARBA00022732"/>
    </source>
</evidence>
<evidence type="ECO:0000256" key="1">
    <source>
        <dbReference type="ARBA" id="ARBA00004328"/>
    </source>
</evidence>
<evidence type="ECO:0000313" key="7">
    <source>
        <dbReference type="Proteomes" id="UP000594937"/>
    </source>
</evidence>
<keyword evidence="2" id="KW-0946">Virion</keyword>
<keyword evidence="3" id="KW-0175">Coiled coil</keyword>
<protein>
    <submittedName>
        <fullName evidence="6">Tail fiber protein</fullName>
    </submittedName>
</protein>
<feature type="coiled-coil region" evidence="3">
    <location>
        <begin position="994"/>
        <end position="1021"/>
    </location>
</feature>
<feature type="compositionally biased region" description="Low complexity" evidence="4">
    <location>
        <begin position="200"/>
        <end position="253"/>
    </location>
</feature>
<feature type="compositionally biased region" description="Polar residues" evidence="4">
    <location>
        <begin position="131"/>
        <end position="148"/>
    </location>
</feature>
<evidence type="ECO:0000313" key="6">
    <source>
        <dbReference type="EMBL" id="QPI13184.1"/>
    </source>
</evidence>
<feature type="region of interest" description="Disordered" evidence="4">
    <location>
        <begin position="113"/>
        <end position="253"/>
    </location>
</feature>
<evidence type="ECO:0000259" key="5">
    <source>
        <dbReference type="PROSITE" id="PS51688"/>
    </source>
</evidence>
<comment type="subcellular location">
    <subcellularLocation>
        <location evidence="1">Virion</location>
    </subcellularLocation>
</comment>
<evidence type="ECO:0000256" key="3">
    <source>
        <dbReference type="SAM" id="Coils"/>
    </source>
</evidence>
<name>A0A7S9SN62_9CAUD</name>
<reference evidence="6 7" key="1">
    <citation type="submission" date="2020-10" db="EMBL/GenBank/DDBJ databases">
        <authorList>
            <person name="Cong C."/>
            <person name="Tan D."/>
            <person name="Sun X."/>
            <person name="Zhang H."/>
            <person name="Chi X."/>
            <person name="He Y."/>
            <person name="Li X."/>
        </authorList>
    </citation>
    <scope>NUCLEOTIDE SEQUENCE [LARGE SCALE GENOMIC DNA]</scope>
</reference>
<dbReference type="EMBL" id="MW149273">
    <property type="protein sequence ID" value="QPI13184.1"/>
    <property type="molecule type" value="Genomic_DNA"/>
</dbReference>
<dbReference type="RefSeq" id="YP_011817373.1">
    <property type="nucleotide sequence ID" value="NC_103219.1"/>
</dbReference>
<dbReference type="PROSITE" id="PS51688">
    <property type="entry name" value="ICA"/>
    <property type="match status" value="1"/>
</dbReference>
<dbReference type="PANTHER" id="PTHR45615">
    <property type="entry name" value="MYOSIN HEAVY CHAIN, NON-MUSCLE"/>
    <property type="match status" value="1"/>
</dbReference>
<dbReference type="Pfam" id="PF13884">
    <property type="entry name" value="Peptidase_S74"/>
    <property type="match status" value="1"/>
</dbReference>